<dbReference type="Proteomes" id="UP001056120">
    <property type="component" value="Linkage Group LG10"/>
</dbReference>
<protein>
    <submittedName>
        <fullName evidence="1">Uncharacterized protein</fullName>
    </submittedName>
</protein>
<keyword evidence="2" id="KW-1185">Reference proteome</keyword>
<evidence type="ECO:0000313" key="1">
    <source>
        <dbReference type="EMBL" id="KAI3802587.1"/>
    </source>
</evidence>
<reference evidence="1 2" key="2">
    <citation type="journal article" date="2022" name="Mol. Ecol. Resour.">
        <title>The genomes of chicory, endive, great burdock and yacon provide insights into Asteraceae paleo-polyploidization history and plant inulin production.</title>
        <authorList>
            <person name="Fan W."/>
            <person name="Wang S."/>
            <person name="Wang H."/>
            <person name="Wang A."/>
            <person name="Jiang F."/>
            <person name="Liu H."/>
            <person name="Zhao H."/>
            <person name="Xu D."/>
            <person name="Zhang Y."/>
        </authorList>
    </citation>
    <scope>NUCLEOTIDE SEQUENCE [LARGE SCALE GENOMIC DNA]</scope>
    <source>
        <strain evidence="2">cv. Yunnan</strain>
        <tissue evidence="1">Leaves</tissue>
    </source>
</reference>
<reference evidence="2" key="1">
    <citation type="journal article" date="2022" name="Mol. Ecol. Resour.">
        <title>The genomes of chicory, endive, great burdock and yacon provide insights into Asteraceae palaeo-polyploidization history and plant inulin production.</title>
        <authorList>
            <person name="Fan W."/>
            <person name="Wang S."/>
            <person name="Wang H."/>
            <person name="Wang A."/>
            <person name="Jiang F."/>
            <person name="Liu H."/>
            <person name="Zhao H."/>
            <person name="Xu D."/>
            <person name="Zhang Y."/>
        </authorList>
    </citation>
    <scope>NUCLEOTIDE SEQUENCE [LARGE SCALE GENOMIC DNA]</scope>
    <source>
        <strain evidence="2">cv. Yunnan</strain>
    </source>
</reference>
<sequence length="339" mass="38729">MPSVRESGMTGGAKSSLTSMGGSKFDNFLLYMLAIAIGVGLLAISHLACDFPRLIHATEAKYKPMQQFFGDQAKNYWHFVKEVEGYTGIIMVVLMTIAFTLATPWLRQRNPPSFLKKLTSYNVFKNSKVYDAFVTKVTGFIANLNEYTGYNVFWYSHHLFVIVYTMLIVHGIKPYLTKEWYKKTVVVYSKNALALQMTKPQGFEYNSGQYMFVKYADISPFEWHPFSITSAPSDDFLSVHIRDLGDWTKKINEIFRDEKVAEMDTNGVIEMHNHCTSVYKEGDVRSAIIAMLQKLGYAKDGVDLVSNTRVKSHFGRPNWQDVYKQIDRNHTGSKIGQSF</sequence>
<gene>
    <name evidence="1" type="ORF">L1987_30725</name>
</gene>
<accession>A0ACB9I6A5</accession>
<evidence type="ECO:0000313" key="2">
    <source>
        <dbReference type="Proteomes" id="UP001056120"/>
    </source>
</evidence>
<dbReference type="EMBL" id="CM042027">
    <property type="protein sequence ID" value="KAI3802587.1"/>
    <property type="molecule type" value="Genomic_DNA"/>
</dbReference>
<comment type="caution">
    <text evidence="1">The sequence shown here is derived from an EMBL/GenBank/DDBJ whole genome shotgun (WGS) entry which is preliminary data.</text>
</comment>
<proteinExistence type="predicted"/>
<name>A0ACB9I6A5_9ASTR</name>
<organism evidence="1 2">
    <name type="scientific">Smallanthus sonchifolius</name>
    <dbReference type="NCBI Taxonomy" id="185202"/>
    <lineage>
        <taxon>Eukaryota</taxon>
        <taxon>Viridiplantae</taxon>
        <taxon>Streptophyta</taxon>
        <taxon>Embryophyta</taxon>
        <taxon>Tracheophyta</taxon>
        <taxon>Spermatophyta</taxon>
        <taxon>Magnoliopsida</taxon>
        <taxon>eudicotyledons</taxon>
        <taxon>Gunneridae</taxon>
        <taxon>Pentapetalae</taxon>
        <taxon>asterids</taxon>
        <taxon>campanulids</taxon>
        <taxon>Asterales</taxon>
        <taxon>Asteraceae</taxon>
        <taxon>Asteroideae</taxon>
        <taxon>Heliantheae alliance</taxon>
        <taxon>Millerieae</taxon>
        <taxon>Smallanthus</taxon>
    </lineage>
</organism>